<evidence type="ECO:0000256" key="3">
    <source>
        <dbReference type="SAM" id="Coils"/>
    </source>
</evidence>
<feature type="domain" description="Epg5-like central TPR repeats" evidence="5">
    <location>
        <begin position="2149"/>
        <end position="2534"/>
    </location>
</feature>
<dbReference type="GO" id="GO:0097352">
    <property type="term" value="P:autophagosome maturation"/>
    <property type="evidence" value="ECO:0007669"/>
    <property type="project" value="TreeGrafter"/>
</dbReference>
<dbReference type="GeneID" id="20247808"/>
<keyword evidence="3" id="KW-0175">Coiled coil</keyword>
<feature type="non-terminal residue" evidence="7">
    <location>
        <position position="2820"/>
    </location>
</feature>
<feature type="coiled-coil region" evidence="3">
    <location>
        <begin position="557"/>
        <end position="584"/>
    </location>
</feature>
<dbReference type="EMBL" id="KB202283">
    <property type="protein sequence ID" value="ESO91450.1"/>
    <property type="molecule type" value="Genomic_DNA"/>
</dbReference>
<dbReference type="CTD" id="20247808"/>
<sequence length="2820" mass="322970">MAEAVRPESSQSKAKTKSKVKVKKVKEYEEKEKIKKELSKNSVEGLINSNKTQEISQLENKAEELSYEDTPGFDTKSAGPISNQNEDTNLVPLSTIEMSADAVTVPEDHSEFPDNAVGDGVVTLHTNVVPLDGSEEKTLESVPETKIPDEIFSNKEILVQDSDTCDVEPVDQLSGFVTAPQTSEALSEVTLSGEIPSDRESNYQEIHYNPLTLAESNVFRLPEEAAVLNTSEKSIYPDLSHLCEDGMSTKDNVLSTVTENVELRVTGLENNTGTAESTSTVIDSSAPDSGVQAVEYSVNTVVTNDTIVITGEITNEASGLLVTDEPIVSGITKTSYRTVTAVEDSDLVPAVATISDSANIASPKVNIAQMTENQNMVVISPEQISAAIKLHCNQNITSLSERYNEDVSSHLETDTALVKPLESLVHEMAHSSIDSDDLTGQFEVINQPKIESESIFTEPQHVSLEDVPSEDYTSFLPDEQCMFPQSSVQSKPVSEQTRRVHIVKEAICDRFKPMTFEQLQLLYYNPQLVQSTAFIDQFIVSEGKKENHEFHEILWNYFRARKNLLNAEEEIKLLQHKYSQLQEEMWLIQPQSITAQGQCGDKAKVSKVHVYEKCELNGDSLKKMKEILDNTRDNIVNKISLYAYSSQLSRLQVESYIYSLYQSCPVIRDLPKNTPVQANLKQRSEYLHQVNRLKDCISVLFGFHRRPCRDEEFKQNIRKWTETMVGSLLRLATFEDHCFILNHILRCPGGIGQWASKLIQIPPPVTTVEGIFGSPLLDHVVVCLATVLLHPRAREEFMGHMKLSVNPDSLNQDATWILVDSDGEEFSKYRVRADSFGKYRVRAGSFGKFLVRTDSFSKYRVRADSFSKYRVRAGSFGMFLVRTYSFSKYRVRADSFGSVQYSIHETNESVLLKIFAFTTCWIDLLGRGLQTYCMSRYRQLNKRIGKMIRETVALVSDHWYNYKTLILQPALSINRLQSEFDQFFMRATYCILAAERLGSWQFMTNMPFTCVSSDCMWQLLWILHQGQGHELDLDCIPSVEECKTYLKDCDSRNQLIDNLVNLQSSETIYLLSTFANMAESRPTTEIDFIQAITLEVFEIAYICDHTREFCSKVGRELIAVIIDKHPYTFSVILHAVQSNIKQIGTMSIFLFRELPLHNCIPTDPDLLILRQWLLNCDLHTHENQLSRLILSYFNWDIDQQNGPILPLRLHRQIALLLVEVYRKYISSRNSSWLIGEGIRQVASAVRQNATAEQKFNNWAWDLALRLKLHVNNMNMTGVISEFIPCNLDTEDWLLPVVKGIKHKNPIACYLGLLMSTRTHNVTEFVSEGLDILASLVTANQFSAVIHVLSSVCPYFLSTPAYIVDNERFIKILQSTLWADETLYKMAKSVIISDFPGSVTTQFVNMIQNDVNNKRELYQCNLMILFWVHAITKINKWYNDRNCCYVLDKIIEIGFTIEGLLPQIQDIIIVCFQKFLKESNQQGMVSSVVSWISSGVYIYQPSLLEKHTEFIYLAYLVLLVEKNYEVQSLIWPALQEELYNNQLSTVDQALRTAIAKLKLQQAPAINKLNIYRWAQQAIDTPYDHTLLPLIWQQFFLLYLGRNASERSVPQRASVGERFFSSLSYTPMLKKMRKRLSDSIELLKKDIEDSIAPPTDSDDNQPPLKIFTPQQIELKLKLSKLYSTMVLWLEEPRLHDTNLYLPSLPPQYDASRLLLLFQNIQDPWLEFVDIHEVYHNITIQGHEWKKYLICKQQRSSTISQQQPQNATERILKYLRKEDGIKPAPSLVNLYPTVPDIDITILQDKSALLHLINADISIIKQHASLFSSRISRHCGADLSYIDLLPSLYSNQWKQVMIPIECKSKVNPLHRCSNPAVVQVRIEEREKNELIQRQIDENRAEYKQMMIEGLLPPPQNVCIAAVHVENAITKYRVRADSFGKYRVRAGSFGKFLVRTDSFSKYRVRADSFSKYRVRAGSFGMFLVRTYSFSKYRVRADSFGKYRVRAGSFGKFLVRTDSFSKCHVRADSFSMYHVRADSFGSVQYSIHETNESVLLKIFAFTTCWIDLLGRGLQTYCMSRYRQLNKRIGKMIRMLIKLTQATTTETKVSLLFDIANTLFYHLATVITQETDFYPPTKQFFTSCIEILGQEFISRDPKQTKQLLQFCLDNSNLSNLTCQHFQPNNSLDIFVPLYERLIHVLQQQNLDLVFMLLTKFDVKMWLEKGKPARENVKRFLSVLGSALMSCGAEPEKQSKIIFDLYCGHLQLVLRADYPAYIMDVLNILLQGSSIERLHVDCWEMFLMICFTYNTQQTAEEHNYKFDLNAIQQCRDIQLSTAEVSEILNCLTRYFTESRKGTTTEICLYGLYPAWGRYVPYIAQLLSGFSRALVTKMLFNLSDIDPYQVLDVIWQQTIGVFSAWIEPIWSNNQLISPWHEGDDLVASEMVYAFKNIIQFIYNEYAEKAPAYCSSVYSLLLMYFMRSLAKPGLVAHVASTFTAELLDLNWNLLKPDLQLLETMTTVKDSSCEDCFYLIGSVLCCVEWNDIWDYHINHQPPDIACRFQSTLLLLLIQIYTSPSLLQIYIYTSPSLLQIYIPHLAYYKYIYTSPSLLQDEEKVRLLNNMEKREWNFITLSSYRQASNVFLMSSQPASVLAERSSSAARGLGLMKSAGCFCNDVENMWSGDRQAKRQMYIHTVISLLCQCTYLPDINQETYSTVIVNLLTDLEQVEQSISDWTNQQAECVELLKTIISLLNNCNPEGNWKDITITTMNEWIYSSPNSVLLIPCLKAATRNIASYNLMVTVMENCIDVIFHQESGLKDWTPVLTSFQ</sequence>
<comment type="similarity">
    <text evidence="1">Belongs to the EPG5 family.</text>
</comment>
<dbReference type="PANTHER" id="PTHR31139">
    <property type="entry name" value="ECTOPIC P GRANULES PROTEIN 5 HOMOLOG"/>
    <property type="match status" value="1"/>
</dbReference>
<evidence type="ECO:0000256" key="1">
    <source>
        <dbReference type="ARBA" id="ARBA00010948"/>
    </source>
</evidence>
<dbReference type="Pfam" id="PF26103">
    <property type="entry name" value="TPR_Epg5"/>
    <property type="match status" value="1"/>
</dbReference>
<dbReference type="STRING" id="225164.V4A8T2"/>
<feature type="region of interest" description="Disordered" evidence="4">
    <location>
        <begin position="1"/>
        <end position="22"/>
    </location>
</feature>
<name>V4A8T2_LOTGI</name>
<dbReference type="InterPro" id="IPR058750">
    <property type="entry name" value="TPR_Epg5"/>
</dbReference>
<dbReference type="InterPro" id="IPR051436">
    <property type="entry name" value="Autophagy-related_EPG5"/>
</dbReference>
<dbReference type="RefSeq" id="XP_009058138.1">
    <property type="nucleotide sequence ID" value="XM_009059890.1"/>
</dbReference>
<evidence type="ECO:0000256" key="4">
    <source>
        <dbReference type="SAM" id="MobiDB-lite"/>
    </source>
</evidence>
<feature type="region of interest" description="Disordered" evidence="4">
    <location>
        <begin position="49"/>
        <end position="85"/>
    </location>
</feature>
<dbReference type="Proteomes" id="UP000030746">
    <property type="component" value="Unassembled WGS sequence"/>
</dbReference>
<gene>
    <name evidence="7" type="ORF">LOTGIDRAFT_228859</name>
</gene>
<proteinExistence type="inferred from homology"/>
<dbReference type="InterPro" id="IPR059030">
    <property type="entry name" value="TPR_Epg5_mid"/>
</dbReference>
<organism evidence="7 8">
    <name type="scientific">Lottia gigantea</name>
    <name type="common">Giant owl limpet</name>
    <dbReference type="NCBI Taxonomy" id="225164"/>
    <lineage>
        <taxon>Eukaryota</taxon>
        <taxon>Metazoa</taxon>
        <taxon>Spiralia</taxon>
        <taxon>Lophotrochozoa</taxon>
        <taxon>Mollusca</taxon>
        <taxon>Gastropoda</taxon>
        <taxon>Patellogastropoda</taxon>
        <taxon>Lottioidea</taxon>
        <taxon>Lottiidae</taxon>
        <taxon>Lottia</taxon>
    </lineage>
</organism>
<dbReference type="PANTHER" id="PTHR31139:SF4">
    <property type="entry name" value="ECTOPIC P GRANULES PROTEIN 5 HOMOLOG"/>
    <property type="match status" value="1"/>
</dbReference>
<reference evidence="7 8" key="1">
    <citation type="journal article" date="2013" name="Nature">
        <title>Insights into bilaterian evolution from three spiralian genomes.</title>
        <authorList>
            <person name="Simakov O."/>
            <person name="Marletaz F."/>
            <person name="Cho S.J."/>
            <person name="Edsinger-Gonzales E."/>
            <person name="Havlak P."/>
            <person name="Hellsten U."/>
            <person name="Kuo D.H."/>
            <person name="Larsson T."/>
            <person name="Lv J."/>
            <person name="Arendt D."/>
            <person name="Savage R."/>
            <person name="Osoegawa K."/>
            <person name="de Jong P."/>
            <person name="Grimwood J."/>
            <person name="Chapman J.A."/>
            <person name="Shapiro H."/>
            <person name="Aerts A."/>
            <person name="Otillar R.P."/>
            <person name="Terry A.Y."/>
            <person name="Boore J.L."/>
            <person name="Grigoriev I.V."/>
            <person name="Lindberg D.R."/>
            <person name="Seaver E.C."/>
            <person name="Weisblat D.A."/>
            <person name="Putnam N.H."/>
            <person name="Rokhsar D.S."/>
        </authorList>
    </citation>
    <scope>NUCLEOTIDE SEQUENCE [LARGE SCALE GENOMIC DNA]</scope>
</reference>
<evidence type="ECO:0000259" key="5">
    <source>
        <dbReference type="Pfam" id="PF26103"/>
    </source>
</evidence>
<dbReference type="OMA" id="LYCYEAE"/>
<accession>V4A8T2</accession>
<evidence type="ECO:0000259" key="6">
    <source>
        <dbReference type="Pfam" id="PF26573"/>
    </source>
</evidence>
<dbReference type="HOGENOM" id="CLU_000773_0_0_1"/>
<evidence type="ECO:0000313" key="7">
    <source>
        <dbReference type="EMBL" id="ESO91450.1"/>
    </source>
</evidence>
<feature type="domain" description="Epg5-like TPR" evidence="6">
    <location>
        <begin position="1524"/>
        <end position="1727"/>
    </location>
</feature>
<evidence type="ECO:0000313" key="8">
    <source>
        <dbReference type="Proteomes" id="UP000030746"/>
    </source>
</evidence>
<evidence type="ECO:0000256" key="2">
    <source>
        <dbReference type="ARBA" id="ARBA00023006"/>
    </source>
</evidence>
<keyword evidence="2" id="KW-0072">Autophagy</keyword>
<feature type="compositionally biased region" description="Polar residues" evidence="4">
    <location>
        <begin position="49"/>
        <end position="59"/>
    </location>
</feature>
<dbReference type="GO" id="GO:0005737">
    <property type="term" value="C:cytoplasm"/>
    <property type="evidence" value="ECO:0007669"/>
    <property type="project" value="TreeGrafter"/>
</dbReference>
<dbReference type="OrthoDB" id="75419at2759"/>
<dbReference type="KEGG" id="lgi:LOTGIDRAFT_228859"/>
<keyword evidence="8" id="KW-1185">Reference proteome</keyword>
<protein>
    <submittedName>
        <fullName evidence="7">Uncharacterized protein</fullName>
    </submittedName>
</protein>
<dbReference type="Pfam" id="PF26573">
    <property type="entry name" value="TPR_Epg5_2"/>
    <property type="match status" value="1"/>
</dbReference>